<evidence type="ECO:0000256" key="1">
    <source>
        <dbReference type="PROSITE-ProRule" id="PRU10141"/>
    </source>
</evidence>
<dbReference type="GO" id="GO:0005524">
    <property type="term" value="F:ATP binding"/>
    <property type="evidence" value="ECO:0007669"/>
    <property type="project" value="UniProtKB-UniRule"/>
</dbReference>
<dbReference type="EMBL" id="CAEKDK010000005">
    <property type="protein sequence ID" value="CAB4279242.1"/>
    <property type="molecule type" value="Genomic_DNA"/>
</dbReference>
<dbReference type="InterPro" id="IPR000719">
    <property type="entry name" value="Prot_kinase_dom"/>
</dbReference>
<dbReference type="Pfam" id="PF07714">
    <property type="entry name" value="PK_Tyr_Ser-Thr"/>
    <property type="match status" value="1"/>
</dbReference>
<organism evidence="3 4">
    <name type="scientific">Prunus armeniaca</name>
    <name type="common">Apricot</name>
    <name type="synonym">Armeniaca vulgaris</name>
    <dbReference type="NCBI Taxonomy" id="36596"/>
    <lineage>
        <taxon>Eukaryota</taxon>
        <taxon>Viridiplantae</taxon>
        <taxon>Streptophyta</taxon>
        <taxon>Embryophyta</taxon>
        <taxon>Tracheophyta</taxon>
        <taxon>Spermatophyta</taxon>
        <taxon>Magnoliopsida</taxon>
        <taxon>eudicotyledons</taxon>
        <taxon>Gunneridae</taxon>
        <taxon>Pentapetalae</taxon>
        <taxon>rosids</taxon>
        <taxon>fabids</taxon>
        <taxon>Rosales</taxon>
        <taxon>Rosaceae</taxon>
        <taxon>Amygdaloideae</taxon>
        <taxon>Amygdaleae</taxon>
        <taxon>Prunus</taxon>
    </lineage>
</organism>
<dbReference type="AlphaFoldDB" id="A0A6J5UT84"/>
<accession>A0A6J5UT84</accession>
<sequence>MTIKGAVTDANPIIAPVEATKREFTYSEILQITNNLKRILGKGGFGTVHHGCMDKTQAAVKMLSPSSVQGLQQFHAEAHVNLVMRVHHINLTSLVGYCNDENHTGLVYEYMENGNLQAYLSGCIMYVLQMFHNGIPVRRNFLTPKVSTEHNGIRA</sequence>
<feature type="binding site" evidence="1">
    <location>
        <position position="61"/>
    </location>
    <ligand>
        <name>ATP</name>
        <dbReference type="ChEBI" id="CHEBI:30616"/>
    </ligand>
</feature>
<keyword evidence="1" id="KW-0547">Nucleotide-binding</keyword>
<dbReference type="InterPro" id="IPR011009">
    <property type="entry name" value="Kinase-like_dom_sf"/>
</dbReference>
<keyword evidence="1" id="KW-0067">ATP-binding</keyword>
<proteinExistence type="predicted"/>
<dbReference type="Proteomes" id="UP000507222">
    <property type="component" value="Unassembled WGS sequence"/>
</dbReference>
<reference evidence="3 4" key="1">
    <citation type="submission" date="2020-05" db="EMBL/GenBank/DDBJ databases">
        <authorList>
            <person name="Campoy J."/>
            <person name="Schneeberger K."/>
            <person name="Spophaly S."/>
        </authorList>
    </citation>
    <scope>NUCLEOTIDE SEQUENCE [LARGE SCALE GENOMIC DNA]</scope>
    <source>
        <strain evidence="3">PruArmRojPasFocal</strain>
    </source>
</reference>
<dbReference type="Gene3D" id="3.30.200.20">
    <property type="entry name" value="Phosphorylase Kinase, domain 1"/>
    <property type="match status" value="1"/>
</dbReference>
<feature type="domain" description="Protein kinase" evidence="2">
    <location>
        <begin position="34"/>
        <end position="155"/>
    </location>
</feature>
<dbReference type="InterPro" id="IPR017441">
    <property type="entry name" value="Protein_kinase_ATP_BS"/>
</dbReference>
<protein>
    <recommendedName>
        <fullName evidence="2">Protein kinase domain-containing protein</fullName>
    </recommendedName>
</protein>
<name>A0A6J5UT84_PRUAR</name>
<dbReference type="PROSITE" id="PS00107">
    <property type="entry name" value="PROTEIN_KINASE_ATP"/>
    <property type="match status" value="1"/>
</dbReference>
<dbReference type="PANTHER" id="PTHR45631">
    <property type="entry name" value="OS07G0107800 PROTEIN-RELATED"/>
    <property type="match status" value="1"/>
</dbReference>
<gene>
    <name evidence="3" type="ORF">CURHAP_LOCUS31430</name>
</gene>
<evidence type="ECO:0000259" key="2">
    <source>
        <dbReference type="PROSITE" id="PS50011"/>
    </source>
</evidence>
<evidence type="ECO:0000313" key="3">
    <source>
        <dbReference type="EMBL" id="CAB4279242.1"/>
    </source>
</evidence>
<dbReference type="SUPFAM" id="SSF56112">
    <property type="entry name" value="Protein kinase-like (PK-like)"/>
    <property type="match status" value="1"/>
</dbReference>
<evidence type="ECO:0000313" key="4">
    <source>
        <dbReference type="Proteomes" id="UP000507222"/>
    </source>
</evidence>
<dbReference type="GO" id="GO:0004672">
    <property type="term" value="F:protein kinase activity"/>
    <property type="evidence" value="ECO:0007669"/>
    <property type="project" value="InterPro"/>
</dbReference>
<dbReference type="PROSITE" id="PS50011">
    <property type="entry name" value="PROTEIN_KINASE_DOM"/>
    <property type="match status" value="1"/>
</dbReference>
<dbReference type="PANTHER" id="PTHR45631:SF190">
    <property type="entry name" value="PROTEIN KINASE DOMAIN-CONTAINING PROTEIN"/>
    <property type="match status" value="1"/>
</dbReference>
<dbReference type="InterPro" id="IPR001245">
    <property type="entry name" value="Ser-Thr/Tyr_kinase_cat_dom"/>
</dbReference>